<dbReference type="Proteomes" id="UP001346869">
    <property type="component" value="Unassembled WGS sequence"/>
</dbReference>
<evidence type="ECO:0000256" key="1">
    <source>
        <dbReference type="SAM" id="MobiDB-lite"/>
    </source>
</evidence>
<feature type="compositionally biased region" description="Basic and acidic residues" evidence="1">
    <location>
        <begin position="64"/>
        <end position="76"/>
    </location>
</feature>
<evidence type="ECO:0000313" key="3">
    <source>
        <dbReference type="Proteomes" id="UP001346869"/>
    </source>
</evidence>
<dbReference type="EMBL" id="JAUZQC010000016">
    <property type="protein sequence ID" value="KAK5857725.1"/>
    <property type="molecule type" value="Genomic_DNA"/>
</dbReference>
<reference evidence="2 3" key="1">
    <citation type="journal article" date="2023" name="Genes (Basel)">
        <title>Chromosome-Level Genome Assembly and Circadian Gene Repertoire of the Patagonia Blennie Eleginops maclovinus-The Closest Ancestral Proxy of Antarctic Cryonotothenioids.</title>
        <authorList>
            <person name="Cheng C.C."/>
            <person name="Rivera-Colon A.G."/>
            <person name="Minhas B.F."/>
            <person name="Wilson L."/>
            <person name="Rayamajhi N."/>
            <person name="Vargas-Chacoff L."/>
            <person name="Catchen J.M."/>
        </authorList>
    </citation>
    <scope>NUCLEOTIDE SEQUENCE [LARGE SCALE GENOMIC DNA]</scope>
    <source>
        <strain evidence="2">JMC-PN-2008</strain>
    </source>
</reference>
<feature type="region of interest" description="Disordered" evidence="1">
    <location>
        <begin position="24"/>
        <end position="76"/>
    </location>
</feature>
<protein>
    <submittedName>
        <fullName evidence="2">Uncharacterized protein</fullName>
    </submittedName>
</protein>
<proteinExistence type="predicted"/>
<keyword evidence="3" id="KW-1185">Reference proteome</keyword>
<accession>A0AAN7XDM8</accession>
<gene>
    <name evidence="2" type="ORF">PBY51_010951</name>
</gene>
<organism evidence="2 3">
    <name type="scientific">Eleginops maclovinus</name>
    <name type="common">Patagonian blennie</name>
    <name type="synonym">Eleginus maclovinus</name>
    <dbReference type="NCBI Taxonomy" id="56733"/>
    <lineage>
        <taxon>Eukaryota</taxon>
        <taxon>Metazoa</taxon>
        <taxon>Chordata</taxon>
        <taxon>Craniata</taxon>
        <taxon>Vertebrata</taxon>
        <taxon>Euteleostomi</taxon>
        <taxon>Actinopterygii</taxon>
        <taxon>Neopterygii</taxon>
        <taxon>Teleostei</taxon>
        <taxon>Neoteleostei</taxon>
        <taxon>Acanthomorphata</taxon>
        <taxon>Eupercaria</taxon>
        <taxon>Perciformes</taxon>
        <taxon>Notothenioidei</taxon>
        <taxon>Eleginopidae</taxon>
        <taxon>Eleginops</taxon>
    </lineage>
</organism>
<evidence type="ECO:0000313" key="2">
    <source>
        <dbReference type="EMBL" id="KAK5857725.1"/>
    </source>
</evidence>
<sequence length="76" mass="8579">MREMCYVIMYDQIKLSGLVSVCDPPLSEISQTTADSPESQSQETEHLTEPSWSKSSNPGNLWPLRERGPPPRMKEA</sequence>
<feature type="compositionally biased region" description="Polar residues" evidence="1">
    <location>
        <begin position="28"/>
        <end position="42"/>
    </location>
</feature>
<comment type="caution">
    <text evidence="2">The sequence shown here is derived from an EMBL/GenBank/DDBJ whole genome shotgun (WGS) entry which is preliminary data.</text>
</comment>
<dbReference type="AlphaFoldDB" id="A0AAN7XDM8"/>
<reference evidence="2 3" key="2">
    <citation type="journal article" date="2023" name="Mol. Biol. Evol.">
        <title>Genomics of Secondarily Temperate Adaptation in the Only Non-Antarctic Icefish.</title>
        <authorList>
            <person name="Rivera-Colon A.G."/>
            <person name="Rayamajhi N."/>
            <person name="Minhas B.F."/>
            <person name="Madrigal G."/>
            <person name="Bilyk K.T."/>
            <person name="Yoon V."/>
            <person name="Hune M."/>
            <person name="Gregory S."/>
            <person name="Cheng C.H.C."/>
            <person name="Catchen J.M."/>
        </authorList>
    </citation>
    <scope>NUCLEOTIDE SEQUENCE [LARGE SCALE GENOMIC DNA]</scope>
    <source>
        <strain evidence="2">JMC-PN-2008</strain>
    </source>
</reference>
<feature type="compositionally biased region" description="Polar residues" evidence="1">
    <location>
        <begin position="50"/>
        <end position="59"/>
    </location>
</feature>
<name>A0AAN7XDM8_ELEMC</name>